<evidence type="ECO:0000313" key="2">
    <source>
        <dbReference type="EMBL" id="PWA85577.1"/>
    </source>
</evidence>
<protein>
    <recommendedName>
        <fullName evidence="4">RNA-directed DNA polymerase, eukaryota, Reverse transcriptase zinc-binding domain protein</fullName>
    </recommendedName>
</protein>
<dbReference type="Proteomes" id="UP000245207">
    <property type="component" value="Unassembled WGS sequence"/>
</dbReference>
<keyword evidence="3" id="KW-1185">Reference proteome</keyword>
<dbReference type="EMBL" id="PKPP01001106">
    <property type="protein sequence ID" value="PWA85577.1"/>
    <property type="molecule type" value="Genomic_DNA"/>
</dbReference>
<evidence type="ECO:0000313" key="3">
    <source>
        <dbReference type="Proteomes" id="UP000245207"/>
    </source>
</evidence>
<evidence type="ECO:0000256" key="1">
    <source>
        <dbReference type="SAM" id="MobiDB-lite"/>
    </source>
</evidence>
<feature type="region of interest" description="Disordered" evidence="1">
    <location>
        <begin position="83"/>
        <end position="150"/>
    </location>
</feature>
<accession>A0A2U1PIS1</accession>
<sequence length="483" mass="56395">MVMDSMTASMCYKGVGNLDYARVLVEFDAEKEIKQEIEVQYRDKENRVKGSKRLKSFFGHDFNNCMLNPHKNKGMESMGEKIDEAGKENVKDGSNERERVNVNKNPVRRNEQSNQNGQRHNVNKRSFNHDYNQQDGGRKGSNWENRNNGIYGQPEVRRVWNLKAKEAEGMKQSVNKYAVLHSLPEDDDQELRILKDRMIVDPFLNKNVQPTPSEAANWTEDMRTYHAEKSVSTEGKSNVDNSVEDVVSEEEGITKNMEVNEVCAVLETRLKSKNLQAICDRVYQSWEWLSNMEKCNKGCRIVIGWDQQEVNVQLINRTSQSIFCVISVDQVKFKCFYTFVYAANDGIDRRELWNELKQNSNSQHLFFKCPFSKEAWDRVKDIAEIECDEWNWIELLNNLANSCVLRNFGWVIKRLALAACVYKLWQERNGRIFRDVQRTSHEIFNNIVDTIKYNILGITVKDSVNVRRVEARWNVKCKKILNK</sequence>
<reference evidence="2 3" key="1">
    <citation type="journal article" date="2018" name="Mol. Plant">
        <title>The genome of Artemisia annua provides insight into the evolution of Asteraceae family and artemisinin biosynthesis.</title>
        <authorList>
            <person name="Shen Q."/>
            <person name="Zhang L."/>
            <person name="Liao Z."/>
            <person name="Wang S."/>
            <person name="Yan T."/>
            <person name="Shi P."/>
            <person name="Liu M."/>
            <person name="Fu X."/>
            <person name="Pan Q."/>
            <person name="Wang Y."/>
            <person name="Lv Z."/>
            <person name="Lu X."/>
            <person name="Zhang F."/>
            <person name="Jiang W."/>
            <person name="Ma Y."/>
            <person name="Chen M."/>
            <person name="Hao X."/>
            <person name="Li L."/>
            <person name="Tang Y."/>
            <person name="Lv G."/>
            <person name="Zhou Y."/>
            <person name="Sun X."/>
            <person name="Brodelius P.E."/>
            <person name="Rose J.K.C."/>
            <person name="Tang K."/>
        </authorList>
    </citation>
    <scope>NUCLEOTIDE SEQUENCE [LARGE SCALE GENOMIC DNA]</scope>
    <source>
        <strain evidence="3">cv. Huhao1</strain>
        <tissue evidence="2">Leaf</tissue>
    </source>
</reference>
<dbReference type="AlphaFoldDB" id="A0A2U1PIS1"/>
<gene>
    <name evidence="2" type="ORF">CTI12_AA064980</name>
</gene>
<dbReference type="PANTHER" id="PTHR33116">
    <property type="entry name" value="REVERSE TRANSCRIPTASE ZINC-BINDING DOMAIN-CONTAINING PROTEIN-RELATED-RELATED"/>
    <property type="match status" value="1"/>
</dbReference>
<proteinExistence type="predicted"/>
<feature type="compositionally biased region" description="Basic and acidic residues" evidence="1">
    <location>
        <begin position="83"/>
        <end position="101"/>
    </location>
</feature>
<dbReference type="OrthoDB" id="1938430at2759"/>
<comment type="caution">
    <text evidence="2">The sequence shown here is derived from an EMBL/GenBank/DDBJ whole genome shotgun (WGS) entry which is preliminary data.</text>
</comment>
<evidence type="ECO:0008006" key="4">
    <source>
        <dbReference type="Google" id="ProtNLM"/>
    </source>
</evidence>
<name>A0A2U1PIS1_ARTAN</name>
<organism evidence="2 3">
    <name type="scientific">Artemisia annua</name>
    <name type="common">Sweet wormwood</name>
    <dbReference type="NCBI Taxonomy" id="35608"/>
    <lineage>
        <taxon>Eukaryota</taxon>
        <taxon>Viridiplantae</taxon>
        <taxon>Streptophyta</taxon>
        <taxon>Embryophyta</taxon>
        <taxon>Tracheophyta</taxon>
        <taxon>Spermatophyta</taxon>
        <taxon>Magnoliopsida</taxon>
        <taxon>eudicotyledons</taxon>
        <taxon>Gunneridae</taxon>
        <taxon>Pentapetalae</taxon>
        <taxon>asterids</taxon>
        <taxon>campanulids</taxon>
        <taxon>Asterales</taxon>
        <taxon>Asteraceae</taxon>
        <taxon>Asteroideae</taxon>
        <taxon>Anthemideae</taxon>
        <taxon>Artemisiinae</taxon>
        <taxon>Artemisia</taxon>
    </lineage>
</organism>
<dbReference type="PANTHER" id="PTHR33116:SF76">
    <property type="entry name" value="DUF4283 DOMAIN-CONTAINING PROTEIN"/>
    <property type="match status" value="1"/>
</dbReference>